<keyword evidence="1" id="KW-0479">Metal-binding</keyword>
<evidence type="ECO:0000256" key="4">
    <source>
        <dbReference type="ARBA" id="ARBA00023134"/>
    </source>
</evidence>
<evidence type="ECO:0000256" key="3">
    <source>
        <dbReference type="ARBA" id="ARBA00022842"/>
    </source>
</evidence>
<name>A0A8H4UHP0_9HYPO</name>
<evidence type="ECO:0000256" key="1">
    <source>
        <dbReference type="ARBA" id="ARBA00022723"/>
    </source>
</evidence>
<dbReference type="PANTHER" id="PTHR46498:SF1">
    <property type="entry name" value="GTP-BINDING PROTEIN 8"/>
    <property type="match status" value="1"/>
</dbReference>
<feature type="compositionally biased region" description="Basic and acidic residues" evidence="5">
    <location>
        <begin position="65"/>
        <end position="83"/>
    </location>
</feature>
<evidence type="ECO:0000256" key="2">
    <source>
        <dbReference type="ARBA" id="ARBA00022741"/>
    </source>
</evidence>
<dbReference type="InterPro" id="IPR006073">
    <property type="entry name" value="GTP-bd"/>
</dbReference>
<keyword evidence="8" id="KW-1185">Reference proteome</keyword>
<evidence type="ECO:0000313" key="8">
    <source>
        <dbReference type="Proteomes" id="UP000635477"/>
    </source>
</evidence>
<dbReference type="InterPro" id="IPR030393">
    <property type="entry name" value="G_ENGB_dom"/>
</dbReference>
<dbReference type="PANTHER" id="PTHR46498">
    <property type="entry name" value="GTP-BINDING PROTEIN 8"/>
    <property type="match status" value="1"/>
</dbReference>
<keyword evidence="3" id="KW-0460">Magnesium</keyword>
<evidence type="ECO:0000313" key="7">
    <source>
        <dbReference type="EMBL" id="KAF4976905.1"/>
    </source>
</evidence>
<dbReference type="InterPro" id="IPR052279">
    <property type="entry name" value="EngB_GTPase"/>
</dbReference>
<feature type="domain" description="EngB-type G" evidence="6">
    <location>
        <begin position="185"/>
        <end position="374"/>
    </location>
</feature>
<dbReference type="Gene3D" id="3.40.50.300">
    <property type="entry name" value="P-loop containing nucleotide triphosphate hydrolases"/>
    <property type="match status" value="1"/>
</dbReference>
<dbReference type="InterPro" id="IPR027417">
    <property type="entry name" value="P-loop_NTPase"/>
</dbReference>
<sequence>MLSLRPAPVSRLTSLIPCSTSPLYFQSKATFSVSTRLKVRQRPHRRPSLRVSERPQRAANPGVVERSHAATPKPEDAKSQVEDPVKSTVFTVESKAHDLARTENGTKTPKAKATNLKSAPIRGMKHFQQELYQQDSVCYKKGAPVPAEAAQQDKTPLVAAEKFFEHGCRILYSAESFFHHAQNDHIPEIVVLGASNAGKSSFLNALVGGMKVAKVSHRPGKTTTMNAYGVGPRPKIARELVRKGDAPPKHSLVLMDTPGYGFKSQADWGKTILKYLEVRKMLRGAVVLIPADKKLQDTDRWMLRSLARSNTRTLVVITKADKRGDEWQDACHSMSTQIQALMQGLEKTQAAPSWREGSGRMLDIYATAANMDVSRRLGNGGGIGGVRLAILEMAGFSLADKIERQAETKAYSGQVVSFDDIVWKS</sequence>
<organism evidence="7 8">
    <name type="scientific">Fusarium zealandicum</name>
    <dbReference type="NCBI Taxonomy" id="1053134"/>
    <lineage>
        <taxon>Eukaryota</taxon>
        <taxon>Fungi</taxon>
        <taxon>Dikarya</taxon>
        <taxon>Ascomycota</taxon>
        <taxon>Pezizomycotina</taxon>
        <taxon>Sordariomycetes</taxon>
        <taxon>Hypocreomycetidae</taxon>
        <taxon>Hypocreales</taxon>
        <taxon>Nectriaceae</taxon>
        <taxon>Fusarium</taxon>
        <taxon>Fusarium staphyleae species complex</taxon>
    </lineage>
</organism>
<comment type="caution">
    <text evidence="7">The sequence shown here is derived from an EMBL/GenBank/DDBJ whole genome shotgun (WGS) entry which is preliminary data.</text>
</comment>
<dbReference type="PROSITE" id="PS51706">
    <property type="entry name" value="G_ENGB"/>
    <property type="match status" value="1"/>
</dbReference>
<dbReference type="Proteomes" id="UP000635477">
    <property type="component" value="Unassembled WGS sequence"/>
</dbReference>
<reference evidence="7" key="1">
    <citation type="journal article" date="2020" name="BMC Genomics">
        <title>Correction to: Identification and distribution of gene clusters required for synthesis of sphingolipid metabolism inhibitors in diverse species of the filamentous fungus Fusarium.</title>
        <authorList>
            <person name="Kim H.S."/>
            <person name="Lohmar J.M."/>
            <person name="Busman M."/>
            <person name="Brown D.W."/>
            <person name="Naumann T.A."/>
            <person name="Divon H.H."/>
            <person name="Lysoe E."/>
            <person name="Uhlig S."/>
            <person name="Proctor R.H."/>
        </authorList>
    </citation>
    <scope>NUCLEOTIDE SEQUENCE</scope>
    <source>
        <strain evidence="7">NRRL 22465</strain>
    </source>
</reference>
<proteinExistence type="predicted"/>
<dbReference type="GO" id="GO:0005525">
    <property type="term" value="F:GTP binding"/>
    <property type="evidence" value="ECO:0007669"/>
    <property type="project" value="UniProtKB-KW"/>
</dbReference>
<feature type="compositionally biased region" description="Basic residues" evidence="5">
    <location>
        <begin position="37"/>
        <end position="48"/>
    </location>
</feature>
<accession>A0A8H4UHP0</accession>
<dbReference type="AlphaFoldDB" id="A0A8H4UHP0"/>
<evidence type="ECO:0000256" key="5">
    <source>
        <dbReference type="SAM" id="MobiDB-lite"/>
    </source>
</evidence>
<keyword evidence="2" id="KW-0547">Nucleotide-binding</keyword>
<dbReference type="OrthoDB" id="391988at2759"/>
<keyword evidence="4" id="KW-0342">GTP-binding</keyword>
<reference evidence="7" key="2">
    <citation type="submission" date="2020-05" db="EMBL/GenBank/DDBJ databases">
        <authorList>
            <person name="Kim H.-S."/>
            <person name="Proctor R.H."/>
            <person name="Brown D.W."/>
        </authorList>
    </citation>
    <scope>NUCLEOTIDE SEQUENCE</scope>
    <source>
        <strain evidence="7">NRRL 22465</strain>
    </source>
</reference>
<dbReference type="GO" id="GO:0046872">
    <property type="term" value="F:metal ion binding"/>
    <property type="evidence" value="ECO:0007669"/>
    <property type="project" value="UniProtKB-KW"/>
</dbReference>
<dbReference type="Pfam" id="PF01926">
    <property type="entry name" value="MMR_HSR1"/>
    <property type="match status" value="1"/>
</dbReference>
<gene>
    <name evidence="7" type="ORF">FZEAL_6481</name>
</gene>
<protein>
    <recommendedName>
        <fullName evidence="6">EngB-type G domain-containing protein</fullName>
    </recommendedName>
</protein>
<dbReference type="SUPFAM" id="SSF52540">
    <property type="entry name" value="P-loop containing nucleoside triphosphate hydrolases"/>
    <property type="match status" value="1"/>
</dbReference>
<evidence type="ECO:0000259" key="6">
    <source>
        <dbReference type="PROSITE" id="PS51706"/>
    </source>
</evidence>
<dbReference type="EMBL" id="JABEYC010000476">
    <property type="protein sequence ID" value="KAF4976905.1"/>
    <property type="molecule type" value="Genomic_DNA"/>
</dbReference>
<feature type="region of interest" description="Disordered" evidence="5">
    <location>
        <begin position="36"/>
        <end position="83"/>
    </location>
</feature>
<dbReference type="GO" id="GO:0005739">
    <property type="term" value="C:mitochondrion"/>
    <property type="evidence" value="ECO:0007669"/>
    <property type="project" value="TreeGrafter"/>
</dbReference>